<reference evidence="2 3" key="1">
    <citation type="journal article" date="2024" name="Plant J.">
        <title>Genome sequences and population genomics reveal climatic adaptation and genomic divergence between two closely related sweetgum species.</title>
        <authorList>
            <person name="Xu W.Q."/>
            <person name="Ren C.Q."/>
            <person name="Zhang X.Y."/>
            <person name="Comes H.P."/>
            <person name="Liu X.H."/>
            <person name="Li Y.G."/>
            <person name="Kettle C.J."/>
            <person name="Jalonen R."/>
            <person name="Gaisberger H."/>
            <person name="Ma Y.Z."/>
            <person name="Qiu Y.X."/>
        </authorList>
    </citation>
    <scope>NUCLEOTIDE SEQUENCE [LARGE SCALE GENOMIC DNA]</scope>
    <source>
        <strain evidence="2">Hangzhou</strain>
    </source>
</reference>
<dbReference type="Gene3D" id="1.20.1280.50">
    <property type="match status" value="1"/>
</dbReference>
<dbReference type="PANTHER" id="PTHR31672:SF13">
    <property type="entry name" value="F-BOX PROTEIN CPR30-LIKE"/>
    <property type="match status" value="1"/>
</dbReference>
<dbReference type="SUPFAM" id="SSF81383">
    <property type="entry name" value="F-box domain"/>
    <property type="match status" value="1"/>
</dbReference>
<dbReference type="InterPro" id="IPR036047">
    <property type="entry name" value="F-box-like_dom_sf"/>
</dbReference>
<accession>A0AAP0X0C1</accession>
<dbReference type="InterPro" id="IPR050796">
    <property type="entry name" value="SCF_F-box_component"/>
</dbReference>
<evidence type="ECO:0000313" key="2">
    <source>
        <dbReference type="EMBL" id="KAK9285982.1"/>
    </source>
</evidence>
<dbReference type="AlphaFoldDB" id="A0AAP0X0C1"/>
<dbReference type="PANTHER" id="PTHR31672">
    <property type="entry name" value="BNACNNG10540D PROTEIN"/>
    <property type="match status" value="1"/>
</dbReference>
<dbReference type="InterPro" id="IPR001810">
    <property type="entry name" value="F-box_dom"/>
</dbReference>
<dbReference type="SMART" id="SM00256">
    <property type="entry name" value="FBOX"/>
    <property type="match status" value="1"/>
</dbReference>
<dbReference type="NCBIfam" id="TIGR01640">
    <property type="entry name" value="F_box_assoc_1"/>
    <property type="match status" value="1"/>
</dbReference>
<evidence type="ECO:0000313" key="3">
    <source>
        <dbReference type="Proteomes" id="UP001415857"/>
    </source>
</evidence>
<dbReference type="InterPro" id="IPR017451">
    <property type="entry name" value="F-box-assoc_interact_dom"/>
</dbReference>
<dbReference type="Proteomes" id="UP001415857">
    <property type="component" value="Unassembled WGS sequence"/>
</dbReference>
<keyword evidence="3" id="KW-1185">Reference proteome</keyword>
<protein>
    <recommendedName>
        <fullName evidence="1">F-box domain-containing protein</fullName>
    </recommendedName>
</protein>
<feature type="domain" description="F-box" evidence="1">
    <location>
        <begin position="49"/>
        <end position="94"/>
    </location>
</feature>
<organism evidence="2 3">
    <name type="scientific">Liquidambar formosana</name>
    <name type="common">Formosan gum</name>
    <dbReference type="NCBI Taxonomy" id="63359"/>
    <lineage>
        <taxon>Eukaryota</taxon>
        <taxon>Viridiplantae</taxon>
        <taxon>Streptophyta</taxon>
        <taxon>Embryophyta</taxon>
        <taxon>Tracheophyta</taxon>
        <taxon>Spermatophyta</taxon>
        <taxon>Magnoliopsida</taxon>
        <taxon>eudicotyledons</taxon>
        <taxon>Gunneridae</taxon>
        <taxon>Pentapetalae</taxon>
        <taxon>Saxifragales</taxon>
        <taxon>Altingiaceae</taxon>
        <taxon>Liquidambar</taxon>
    </lineage>
</organism>
<evidence type="ECO:0000259" key="1">
    <source>
        <dbReference type="PROSITE" id="PS50181"/>
    </source>
</evidence>
<dbReference type="InterPro" id="IPR013187">
    <property type="entry name" value="F-box-assoc_dom_typ3"/>
</dbReference>
<dbReference type="EMBL" id="JBBPBK010000005">
    <property type="protein sequence ID" value="KAK9285982.1"/>
    <property type="molecule type" value="Genomic_DNA"/>
</dbReference>
<sequence>MEPSRVETTLKFLILQHGNAKATTVYKESQKANMSEKRTRTTYQQRRTRDYMSKLPHYVVMDIFCKLPLKSLLSCRFVCKAWRDLISDPCFATLHLAKAPAILMFQIGNFEILGETNIFMVEPEANHPDAITKVNMGFNIPKSDAKIIGSCNGLLCLWDDLSPDSFYISNPVTGECMTLPKIKRGPKHLSASGFGISSKTKQYKVITMTYRQVLSHELEAQIHTVGSGTWRTIGHVPYDFSCALSGIFLNGALHWIARDDNKSGLLCAFDIENEQFLTIPLPPISFFGRKIDWSNLGVLGGCLCVFASGENLFFFYSKLEMWVLKDYGVKDSWTKALVEDPVAKHRWDKIWLELIRNKESLVLSYENYLVYYDPRTKRLRKLYICGTQSRIKVFPHIPRFLSLEAIMLGESSKVLNIKSR</sequence>
<dbReference type="Pfam" id="PF00646">
    <property type="entry name" value="F-box"/>
    <property type="match status" value="1"/>
</dbReference>
<comment type="caution">
    <text evidence="2">The sequence shown here is derived from an EMBL/GenBank/DDBJ whole genome shotgun (WGS) entry which is preliminary data.</text>
</comment>
<dbReference type="CDD" id="cd22157">
    <property type="entry name" value="F-box_AtFBW1-like"/>
    <property type="match status" value="1"/>
</dbReference>
<gene>
    <name evidence="2" type="ORF">L1049_025184</name>
</gene>
<proteinExistence type="predicted"/>
<name>A0AAP0X0C1_LIQFO</name>
<dbReference type="PROSITE" id="PS50181">
    <property type="entry name" value="FBOX"/>
    <property type="match status" value="1"/>
</dbReference>
<dbReference type="Pfam" id="PF08268">
    <property type="entry name" value="FBA_3"/>
    <property type="match status" value="1"/>
</dbReference>